<protein>
    <recommendedName>
        <fullName evidence="3">PIN domain-containing protein</fullName>
    </recommendedName>
</protein>
<evidence type="ECO:0008006" key="3">
    <source>
        <dbReference type="Google" id="ProtNLM"/>
    </source>
</evidence>
<name>G5GFI4_9FIRM</name>
<sequence>MTDAIFFDTDCICAFLWVNNESLLEKMYPDKIIIPKEVYDEIDKPAISHLKARIDRLIKNGSAKVMSMDIGTEEYSLYRNLTTFSGNNKVIGSGEAASISLAKKYNGILGSNNIRDVAYYVNEFSLRHITTGDLLIEAFKRELITEQQGNQIWADMIKKRRKIGANSFTEFLKIKVSKLK</sequence>
<dbReference type="OrthoDB" id="44707at2"/>
<reference evidence="1 2" key="1">
    <citation type="submission" date="2011-08" db="EMBL/GenBank/DDBJ databases">
        <title>The Genome Sequence of Johnsonella ignava ATCC 51276.</title>
        <authorList>
            <consortium name="The Broad Institute Genome Sequencing Platform"/>
            <person name="Earl A."/>
            <person name="Ward D."/>
            <person name="Feldgarden M."/>
            <person name="Gevers D."/>
            <person name="Izard J."/>
            <person name="Blanton J.M."/>
            <person name="Baranova O.V."/>
            <person name="Dewhirst F.E."/>
            <person name="Young S.K."/>
            <person name="Zeng Q."/>
            <person name="Gargeya S."/>
            <person name="Fitzgerald M."/>
            <person name="Haas B."/>
            <person name="Abouelleil A."/>
            <person name="Alvarado L."/>
            <person name="Arachchi H.M."/>
            <person name="Berlin A."/>
            <person name="Brown A."/>
            <person name="Chapman S.B."/>
            <person name="Chen Z."/>
            <person name="Dunbar C."/>
            <person name="Freedman E."/>
            <person name="Gearin G."/>
            <person name="Gellesch M."/>
            <person name="Goldberg J."/>
            <person name="Griggs A."/>
            <person name="Gujja S."/>
            <person name="Heiman D."/>
            <person name="Howarth C."/>
            <person name="Larson L."/>
            <person name="Lui A."/>
            <person name="MacDonald P.J.P."/>
            <person name="Montmayeur A."/>
            <person name="Murphy C."/>
            <person name="Neiman D."/>
            <person name="Pearson M."/>
            <person name="Priest M."/>
            <person name="Roberts A."/>
            <person name="Saif S."/>
            <person name="Shea T."/>
            <person name="Shenoy N."/>
            <person name="Sisk P."/>
            <person name="Stolte C."/>
            <person name="Sykes S."/>
            <person name="Wortman J."/>
            <person name="Nusbaum C."/>
            <person name="Birren B."/>
        </authorList>
    </citation>
    <scope>NUCLEOTIDE SEQUENCE [LARGE SCALE GENOMIC DNA]</scope>
    <source>
        <strain evidence="1 2">ATCC 51276</strain>
    </source>
</reference>
<dbReference type="PATRIC" id="fig|679200.3.peg.345"/>
<dbReference type="AlphaFoldDB" id="G5GFI4"/>
<dbReference type="Proteomes" id="UP000003011">
    <property type="component" value="Unassembled WGS sequence"/>
</dbReference>
<organism evidence="1 2">
    <name type="scientific">Johnsonella ignava ATCC 51276</name>
    <dbReference type="NCBI Taxonomy" id="679200"/>
    <lineage>
        <taxon>Bacteria</taxon>
        <taxon>Bacillati</taxon>
        <taxon>Bacillota</taxon>
        <taxon>Clostridia</taxon>
        <taxon>Lachnospirales</taxon>
        <taxon>Lachnospiraceae</taxon>
        <taxon>Johnsonella</taxon>
    </lineage>
</organism>
<evidence type="ECO:0000313" key="1">
    <source>
        <dbReference type="EMBL" id="EHI56461.1"/>
    </source>
</evidence>
<gene>
    <name evidence="1" type="ORF">HMPREF9333_00323</name>
</gene>
<evidence type="ECO:0000313" key="2">
    <source>
        <dbReference type="Proteomes" id="UP000003011"/>
    </source>
</evidence>
<dbReference type="STRING" id="679200.HMPREF9333_00323"/>
<dbReference type="EMBL" id="ACZL01000007">
    <property type="protein sequence ID" value="EHI56461.1"/>
    <property type="molecule type" value="Genomic_DNA"/>
</dbReference>
<comment type="caution">
    <text evidence="1">The sequence shown here is derived from an EMBL/GenBank/DDBJ whole genome shotgun (WGS) entry which is preliminary data.</text>
</comment>
<dbReference type="HOGENOM" id="CLU_130978_0_0_9"/>
<dbReference type="eggNOG" id="COG2405">
    <property type="taxonomic scope" value="Bacteria"/>
</dbReference>
<proteinExistence type="predicted"/>
<dbReference type="Pfam" id="PF11848">
    <property type="entry name" value="DUF3368"/>
    <property type="match status" value="1"/>
</dbReference>
<dbReference type="RefSeq" id="WP_005539349.1">
    <property type="nucleotide sequence ID" value="NZ_JH378829.1"/>
</dbReference>
<accession>G5GFI4</accession>
<keyword evidence="2" id="KW-1185">Reference proteome</keyword>
<dbReference type="InterPro" id="IPR021799">
    <property type="entry name" value="PIN-like_prokaryotic"/>
</dbReference>